<dbReference type="Pfam" id="PF17820">
    <property type="entry name" value="PDZ_6"/>
    <property type="match status" value="1"/>
</dbReference>
<dbReference type="SUPFAM" id="SSF50156">
    <property type="entry name" value="PDZ domain-like"/>
    <property type="match status" value="1"/>
</dbReference>
<dbReference type="SMART" id="SM00248">
    <property type="entry name" value="ANK"/>
    <property type="match status" value="6"/>
</dbReference>
<feature type="region of interest" description="Disordered" evidence="2">
    <location>
        <begin position="567"/>
        <end position="600"/>
    </location>
</feature>
<proteinExistence type="predicted"/>
<organism evidence="4 5">
    <name type="scientific">Cichlidogyrus casuarinus</name>
    <dbReference type="NCBI Taxonomy" id="1844966"/>
    <lineage>
        <taxon>Eukaryota</taxon>
        <taxon>Metazoa</taxon>
        <taxon>Spiralia</taxon>
        <taxon>Lophotrochozoa</taxon>
        <taxon>Platyhelminthes</taxon>
        <taxon>Monogenea</taxon>
        <taxon>Monopisthocotylea</taxon>
        <taxon>Dactylogyridea</taxon>
        <taxon>Ancyrocephalidae</taxon>
        <taxon>Cichlidogyrus</taxon>
    </lineage>
</organism>
<sequence length="622" mass="69557">MPYEENLRYCVGIRAEQPGLERIIIAHKDDSIGEIKRQAINLLELRLTEAINFGLWTEGENGRQGKFLQEERPVIDYSSVFTAVDEERIMNHNPEFMLKLEKQVSWLMLKLKARIYDEDIEENRLRKANSKTQQKALIEAVKSNNLKKIMRLLSKGLDPNFQSKELHNGETPLTLAVQQINPRTIVVELFRGGAHLDFRSADSLSPLHKAAICGNYEGLRVLLDLGQNPNCRDWRGLTPLYHGVAIDSPAKCSQCLLFDHAIIGVQDDMGLQAKTIAHEIHQACRFGRTQHLENLLHYGADLNARTKKLNTPLHICVVADQENCLRLLLFRGADAGLINSSGQTPLQCALLTGRDRMAELIETFNPNSVSEWIGFRLLNFLVPVRDGPVYNDSRRATLNGPRGAVTNGSLATSLLSSPQSSLNGIANHFLKPIPKPEVNSDRVILVPKRSTEDLRATLMREEKVSTGVAYRGKMKETTIQPDSKGFGFVLRGARNVLVRENSTTNSRLPTQYMTSIQEDSPAYRCGLRSGDYLLQINGIDVSDASHDQTVRIIRSCLGKPLNIIALSSESPQNSSPRTPRFSKGSKSNEQSGSSDVEVVVQKKRPLRVTIFNERPETVSANR</sequence>
<dbReference type="InterPro" id="IPR051569">
    <property type="entry name" value="SHANK"/>
</dbReference>
<evidence type="ECO:0000256" key="2">
    <source>
        <dbReference type="SAM" id="MobiDB-lite"/>
    </source>
</evidence>
<dbReference type="Gene3D" id="2.30.42.10">
    <property type="match status" value="1"/>
</dbReference>
<feature type="compositionally biased region" description="Polar residues" evidence="2">
    <location>
        <begin position="567"/>
        <end position="577"/>
    </location>
</feature>
<gene>
    <name evidence="4" type="ORF">Ciccas_007868</name>
</gene>
<dbReference type="InterPro" id="IPR002110">
    <property type="entry name" value="Ankyrin_rpt"/>
</dbReference>
<feature type="repeat" description="ANK" evidence="1">
    <location>
        <begin position="280"/>
        <end position="307"/>
    </location>
</feature>
<protein>
    <recommendedName>
        <fullName evidence="3">PDZ domain-containing protein</fullName>
    </recommendedName>
</protein>
<dbReference type="Proteomes" id="UP001626550">
    <property type="component" value="Unassembled WGS sequence"/>
</dbReference>
<dbReference type="PANTHER" id="PTHR24135:SF28">
    <property type="entry name" value="LD13733P"/>
    <property type="match status" value="1"/>
</dbReference>
<keyword evidence="1" id="KW-0040">ANK repeat</keyword>
<dbReference type="PROSITE" id="PS50088">
    <property type="entry name" value="ANK_REPEAT"/>
    <property type="match status" value="4"/>
</dbReference>
<dbReference type="Pfam" id="PF12796">
    <property type="entry name" value="Ank_2"/>
    <property type="match status" value="2"/>
</dbReference>
<evidence type="ECO:0000313" key="5">
    <source>
        <dbReference type="Proteomes" id="UP001626550"/>
    </source>
</evidence>
<feature type="repeat" description="ANK" evidence="1">
    <location>
        <begin position="202"/>
        <end position="234"/>
    </location>
</feature>
<dbReference type="InterPro" id="IPR001478">
    <property type="entry name" value="PDZ"/>
</dbReference>
<dbReference type="InterPro" id="IPR036034">
    <property type="entry name" value="PDZ_sf"/>
</dbReference>
<comment type="caution">
    <text evidence="4">The sequence shown here is derived from an EMBL/GenBank/DDBJ whole genome shotgun (WGS) entry which is preliminary data.</text>
</comment>
<dbReference type="AlphaFoldDB" id="A0ABD2Q1N6"/>
<dbReference type="InterPro" id="IPR041489">
    <property type="entry name" value="PDZ_6"/>
</dbReference>
<dbReference type="PANTHER" id="PTHR24135">
    <property type="entry name" value="SH3 AND MULTIPLE ANKYRIN REPEAT DOMAINS PROTEIN"/>
    <property type="match status" value="1"/>
</dbReference>
<feature type="repeat" description="ANK" evidence="1">
    <location>
        <begin position="168"/>
        <end position="201"/>
    </location>
</feature>
<evidence type="ECO:0000256" key="1">
    <source>
        <dbReference type="PROSITE-ProRule" id="PRU00023"/>
    </source>
</evidence>
<accession>A0ABD2Q1N6</accession>
<dbReference type="SUPFAM" id="SSF48403">
    <property type="entry name" value="Ankyrin repeat"/>
    <property type="match status" value="1"/>
</dbReference>
<feature type="compositionally biased region" description="Polar residues" evidence="2">
    <location>
        <begin position="584"/>
        <end position="594"/>
    </location>
</feature>
<evidence type="ECO:0000313" key="4">
    <source>
        <dbReference type="EMBL" id="KAL3313531.1"/>
    </source>
</evidence>
<dbReference type="InterPro" id="IPR036770">
    <property type="entry name" value="Ankyrin_rpt-contain_sf"/>
</dbReference>
<dbReference type="PROSITE" id="PS50106">
    <property type="entry name" value="PDZ"/>
    <property type="match status" value="1"/>
</dbReference>
<dbReference type="Gene3D" id="1.25.40.20">
    <property type="entry name" value="Ankyrin repeat-containing domain"/>
    <property type="match status" value="2"/>
</dbReference>
<name>A0ABD2Q1N6_9PLAT</name>
<dbReference type="EMBL" id="JBJKFK010001278">
    <property type="protein sequence ID" value="KAL3313531.1"/>
    <property type="molecule type" value="Genomic_DNA"/>
</dbReference>
<dbReference type="PROSITE" id="PS50297">
    <property type="entry name" value="ANK_REP_REGION"/>
    <property type="match status" value="1"/>
</dbReference>
<reference evidence="4 5" key="1">
    <citation type="submission" date="2024-11" db="EMBL/GenBank/DDBJ databases">
        <title>Adaptive evolution of stress response genes in parasites aligns with host niche diversity.</title>
        <authorList>
            <person name="Hahn C."/>
            <person name="Resl P."/>
        </authorList>
    </citation>
    <scope>NUCLEOTIDE SEQUENCE [LARGE SCALE GENOMIC DNA]</scope>
    <source>
        <strain evidence="4">EGGRZ-B1_66</strain>
        <tissue evidence="4">Body</tissue>
    </source>
</reference>
<feature type="domain" description="PDZ" evidence="3">
    <location>
        <begin position="476"/>
        <end position="555"/>
    </location>
</feature>
<feature type="repeat" description="ANK" evidence="1">
    <location>
        <begin position="308"/>
        <end position="340"/>
    </location>
</feature>
<dbReference type="SMART" id="SM00228">
    <property type="entry name" value="PDZ"/>
    <property type="match status" value="1"/>
</dbReference>
<evidence type="ECO:0000259" key="3">
    <source>
        <dbReference type="PROSITE" id="PS50106"/>
    </source>
</evidence>
<keyword evidence="5" id="KW-1185">Reference proteome</keyword>